<dbReference type="PANTHER" id="PTHR35848">
    <property type="entry name" value="OXALATE-BINDING PROTEIN"/>
    <property type="match status" value="1"/>
</dbReference>
<dbReference type="InterPro" id="IPR011051">
    <property type="entry name" value="RmlC_Cupin_sf"/>
</dbReference>
<keyword evidence="4" id="KW-1185">Reference proteome</keyword>
<sequence>MTIDFNDIEEKIKPHFKGGEKEYRVRTYLDNENRIMRGVLKPGASIGYHKHELNSEVMYIISGKGHVLYDQGEEDVVAGQVTYCPKGHSHSLVNNGDEDLVFLGIVGEHHD</sequence>
<evidence type="ECO:0000256" key="1">
    <source>
        <dbReference type="ARBA" id="ARBA00022723"/>
    </source>
</evidence>
<dbReference type="GO" id="GO:0046872">
    <property type="term" value="F:metal ion binding"/>
    <property type="evidence" value="ECO:0007669"/>
    <property type="project" value="UniProtKB-KW"/>
</dbReference>
<feature type="domain" description="Cupin type-2" evidence="2">
    <location>
        <begin position="39"/>
        <end position="105"/>
    </location>
</feature>
<dbReference type="Pfam" id="PF07883">
    <property type="entry name" value="Cupin_2"/>
    <property type="match status" value="1"/>
</dbReference>
<keyword evidence="1" id="KW-0479">Metal-binding</keyword>
<accession>A0A6L5XGF2</accession>
<proteinExistence type="predicted"/>
<gene>
    <name evidence="3" type="ORF">FYJ29_12420</name>
</gene>
<organism evidence="3 4">
    <name type="scientific">Sodaliphilus pleomorphus</name>
    <dbReference type="NCBI Taxonomy" id="2606626"/>
    <lineage>
        <taxon>Bacteria</taxon>
        <taxon>Pseudomonadati</taxon>
        <taxon>Bacteroidota</taxon>
        <taxon>Bacteroidia</taxon>
        <taxon>Bacteroidales</taxon>
        <taxon>Muribaculaceae</taxon>
        <taxon>Sodaliphilus</taxon>
    </lineage>
</organism>
<name>A0A6L5XGF2_9BACT</name>
<dbReference type="InterPro" id="IPR051610">
    <property type="entry name" value="GPI/OXD"/>
</dbReference>
<dbReference type="InterPro" id="IPR014710">
    <property type="entry name" value="RmlC-like_jellyroll"/>
</dbReference>
<protein>
    <submittedName>
        <fullName evidence="3">Cupin domain-containing protein</fullName>
    </submittedName>
</protein>
<dbReference type="InterPro" id="IPR013096">
    <property type="entry name" value="Cupin_2"/>
</dbReference>
<evidence type="ECO:0000313" key="3">
    <source>
        <dbReference type="EMBL" id="MSS18552.1"/>
    </source>
</evidence>
<comment type="caution">
    <text evidence="3">The sequence shown here is derived from an EMBL/GenBank/DDBJ whole genome shotgun (WGS) entry which is preliminary data.</text>
</comment>
<dbReference type="Proteomes" id="UP000483362">
    <property type="component" value="Unassembled WGS sequence"/>
</dbReference>
<evidence type="ECO:0000259" key="2">
    <source>
        <dbReference type="Pfam" id="PF07883"/>
    </source>
</evidence>
<dbReference type="PANTHER" id="PTHR35848:SF6">
    <property type="entry name" value="CUPIN TYPE-2 DOMAIN-CONTAINING PROTEIN"/>
    <property type="match status" value="1"/>
</dbReference>
<reference evidence="3 4" key="1">
    <citation type="submission" date="2019-08" db="EMBL/GenBank/DDBJ databases">
        <title>In-depth cultivation of the pig gut microbiome towards novel bacterial diversity and tailored functional studies.</title>
        <authorList>
            <person name="Wylensek D."/>
            <person name="Hitch T.C.A."/>
            <person name="Clavel T."/>
        </authorList>
    </citation>
    <scope>NUCLEOTIDE SEQUENCE [LARGE SCALE GENOMIC DNA]</scope>
    <source>
        <strain evidence="3 4">Oil-RF-744-WCA-WT-10</strain>
    </source>
</reference>
<dbReference type="SUPFAM" id="SSF51182">
    <property type="entry name" value="RmlC-like cupins"/>
    <property type="match status" value="1"/>
</dbReference>
<dbReference type="Gene3D" id="2.60.120.10">
    <property type="entry name" value="Jelly Rolls"/>
    <property type="match status" value="1"/>
</dbReference>
<dbReference type="EMBL" id="VULT01000024">
    <property type="protein sequence ID" value="MSS18552.1"/>
    <property type="molecule type" value="Genomic_DNA"/>
</dbReference>
<dbReference type="RefSeq" id="WP_154327714.1">
    <property type="nucleotide sequence ID" value="NZ_CP045696.1"/>
</dbReference>
<dbReference type="AlphaFoldDB" id="A0A6L5XGF2"/>
<evidence type="ECO:0000313" key="4">
    <source>
        <dbReference type="Proteomes" id="UP000483362"/>
    </source>
</evidence>